<dbReference type="PANTHER" id="PTHR13479">
    <property type="entry name" value="30S RIBOSOMAL PROTEIN S18"/>
    <property type="match status" value="1"/>
</dbReference>
<evidence type="ECO:0000256" key="2">
    <source>
        <dbReference type="ARBA" id="ARBA00022980"/>
    </source>
</evidence>
<dbReference type="PANTHER" id="PTHR13479:SF40">
    <property type="entry name" value="SMALL RIBOSOMAL SUBUNIT PROTEIN BS18M"/>
    <property type="match status" value="1"/>
</dbReference>
<keyword evidence="5" id="KW-1185">Reference proteome</keyword>
<evidence type="ECO:0000313" key="5">
    <source>
        <dbReference type="Proteomes" id="UP000694867"/>
    </source>
</evidence>
<dbReference type="GO" id="GO:0005763">
    <property type="term" value="C:mitochondrial small ribosomal subunit"/>
    <property type="evidence" value="ECO:0007669"/>
    <property type="project" value="TreeGrafter"/>
</dbReference>
<dbReference type="GO" id="GO:0032543">
    <property type="term" value="P:mitochondrial translation"/>
    <property type="evidence" value="ECO:0007669"/>
    <property type="project" value="TreeGrafter"/>
</dbReference>
<evidence type="ECO:0000256" key="3">
    <source>
        <dbReference type="ARBA" id="ARBA00023274"/>
    </source>
</evidence>
<dbReference type="Gene3D" id="4.10.640.10">
    <property type="entry name" value="Ribosomal protein S18"/>
    <property type="match status" value="1"/>
</dbReference>
<dbReference type="Pfam" id="PF01084">
    <property type="entry name" value="Ribosomal_S18"/>
    <property type="match status" value="1"/>
</dbReference>
<dbReference type="SUPFAM" id="SSF46911">
    <property type="entry name" value="Ribosomal protein S18"/>
    <property type="match status" value="1"/>
</dbReference>
<keyword evidence="2 6" id="KW-0689">Ribosomal protein</keyword>
<dbReference type="KEGG" id="goe:100900743"/>
<dbReference type="GeneID" id="100900743"/>
<dbReference type="InterPro" id="IPR036870">
    <property type="entry name" value="Ribosomal_bS18_sf"/>
</dbReference>
<evidence type="ECO:0000256" key="4">
    <source>
        <dbReference type="SAM" id="MobiDB-lite"/>
    </source>
</evidence>
<evidence type="ECO:0000256" key="1">
    <source>
        <dbReference type="ARBA" id="ARBA00005589"/>
    </source>
</evidence>
<sequence length="143" mass="16362">MLRTLIQRGTARTGSHLCSTVAASTPSPGVSNEAAAGETNSDEPIWDMENPFKKTRRECILCRNKIEVDYKNTQLLSQFVSNYTGELYQKHITGLCEHQHQKVRLALHHAQCIGILPHYHKDLRFIRDPKLFDPLHPQRPNPH</sequence>
<evidence type="ECO:0000313" key="6">
    <source>
        <dbReference type="RefSeq" id="XP_003746514.1"/>
    </source>
</evidence>
<reference evidence="6" key="1">
    <citation type="submission" date="2025-08" db="UniProtKB">
        <authorList>
            <consortium name="RefSeq"/>
        </authorList>
    </citation>
    <scope>IDENTIFICATION</scope>
</reference>
<organism evidence="5 6">
    <name type="scientific">Galendromus occidentalis</name>
    <name type="common">western predatory mite</name>
    <dbReference type="NCBI Taxonomy" id="34638"/>
    <lineage>
        <taxon>Eukaryota</taxon>
        <taxon>Metazoa</taxon>
        <taxon>Ecdysozoa</taxon>
        <taxon>Arthropoda</taxon>
        <taxon>Chelicerata</taxon>
        <taxon>Arachnida</taxon>
        <taxon>Acari</taxon>
        <taxon>Parasitiformes</taxon>
        <taxon>Mesostigmata</taxon>
        <taxon>Gamasina</taxon>
        <taxon>Phytoseioidea</taxon>
        <taxon>Phytoseiidae</taxon>
        <taxon>Typhlodrominae</taxon>
        <taxon>Galendromus</taxon>
    </lineage>
</organism>
<dbReference type="GO" id="GO:0070181">
    <property type="term" value="F:small ribosomal subunit rRNA binding"/>
    <property type="evidence" value="ECO:0007669"/>
    <property type="project" value="TreeGrafter"/>
</dbReference>
<dbReference type="Proteomes" id="UP000694867">
    <property type="component" value="Unplaced"/>
</dbReference>
<dbReference type="RefSeq" id="XP_003746514.1">
    <property type="nucleotide sequence ID" value="XM_003746466.1"/>
</dbReference>
<feature type="region of interest" description="Disordered" evidence="4">
    <location>
        <begin position="22"/>
        <end position="47"/>
    </location>
</feature>
<dbReference type="AlphaFoldDB" id="A0AAJ6QX01"/>
<keyword evidence="3" id="KW-0687">Ribonucleoprotein</keyword>
<dbReference type="CTD" id="51023"/>
<dbReference type="InterPro" id="IPR001648">
    <property type="entry name" value="Ribosomal_bS18"/>
</dbReference>
<name>A0AAJ6QX01_9ACAR</name>
<proteinExistence type="inferred from homology"/>
<gene>
    <name evidence="6" type="primary">LOC100900743</name>
</gene>
<accession>A0AAJ6QX01</accession>
<dbReference type="GO" id="GO:0003735">
    <property type="term" value="F:structural constituent of ribosome"/>
    <property type="evidence" value="ECO:0007669"/>
    <property type="project" value="InterPro"/>
</dbReference>
<protein>
    <submittedName>
        <fullName evidence="6">28S ribosomal protein S18c, mitochondrial</fullName>
    </submittedName>
</protein>
<comment type="similarity">
    <text evidence="1">Belongs to the bacterial ribosomal protein bS18 family.</text>
</comment>